<keyword evidence="3" id="KW-0238">DNA-binding</keyword>
<dbReference type="PANTHER" id="PTHR21654:SF84">
    <property type="entry name" value="SI:DKEY-66I24.7"/>
    <property type="match status" value="1"/>
</dbReference>
<dbReference type="GO" id="GO:0005634">
    <property type="term" value="C:nucleus"/>
    <property type="evidence" value="ECO:0007669"/>
    <property type="project" value="UniProtKB-SubCell"/>
</dbReference>
<evidence type="ECO:0000259" key="7">
    <source>
        <dbReference type="PROSITE" id="PS50090"/>
    </source>
</evidence>
<evidence type="ECO:0000256" key="4">
    <source>
        <dbReference type="ARBA" id="ARBA00023163"/>
    </source>
</evidence>
<dbReference type="Proteomes" id="UP000249390">
    <property type="component" value="Unassembled WGS sequence"/>
</dbReference>
<comment type="caution">
    <text evidence="8">The sequence shown here is derived from an EMBL/GenBank/DDBJ whole genome shotgun (WGS) entry which is preliminary data.</text>
</comment>
<accession>A0A328E1V5</accession>
<evidence type="ECO:0000313" key="8">
    <source>
        <dbReference type="EMBL" id="RAL50433.1"/>
    </source>
</evidence>
<dbReference type="PROSITE" id="PS50090">
    <property type="entry name" value="MYB_LIKE"/>
    <property type="match status" value="1"/>
</dbReference>
<dbReference type="InterPro" id="IPR044822">
    <property type="entry name" value="Myb_DNA-bind_4"/>
</dbReference>
<dbReference type="GO" id="GO:0003677">
    <property type="term" value="F:DNA binding"/>
    <property type="evidence" value="ECO:0007669"/>
    <property type="project" value="UniProtKB-KW"/>
</dbReference>
<evidence type="ECO:0000256" key="1">
    <source>
        <dbReference type="ARBA" id="ARBA00004123"/>
    </source>
</evidence>
<keyword evidence="5" id="KW-0539">Nucleus</keyword>
<keyword evidence="4" id="KW-0804">Transcription</keyword>
<feature type="region of interest" description="Disordered" evidence="6">
    <location>
        <begin position="56"/>
        <end position="113"/>
    </location>
</feature>
<protein>
    <recommendedName>
        <fullName evidence="7">Myb-like domain-containing protein</fullName>
    </recommendedName>
</protein>
<dbReference type="InterPro" id="IPR001005">
    <property type="entry name" value="SANT/Myb"/>
</dbReference>
<organism evidence="8 9">
    <name type="scientific">Cuscuta australis</name>
    <dbReference type="NCBI Taxonomy" id="267555"/>
    <lineage>
        <taxon>Eukaryota</taxon>
        <taxon>Viridiplantae</taxon>
        <taxon>Streptophyta</taxon>
        <taxon>Embryophyta</taxon>
        <taxon>Tracheophyta</taxon>
        <taxon>Spermatophyta</taxon>
        <taxon>Magnoliopsida</taxon>
        <taxon>eudicotyledons</taxon>
        <taxon>Gunneridae</taxon>
        <taxon>Pentapetalae</taxon>
        <taxon>asterids</taxon>
        <taxon>lamiids</taxon>
        <taxon>Solanales</taxon>
        <taxon>Convolvulaceae</taxon>
        <taxon>Cuscuteae</taxon>
        <taxon>Cuscuta</taxon>
        <taxon>Cuscuta subgen. Grammica</taxon>
        <taxon>Cuscuta sect. Cleistogrammica</taxon>
    </lineage>
</organism>
<comment type="subcellular location">
    <subcellularLocation>
        <location evidence="1">Nucleus</location>
    </subcellularLocation>
</comment>
<dbReference type="FunFam" id="1.10.10.60:FF:000032">
    <property type="entry name" value="Zinc finger and SCAN domain-containing 20"/>
    <property type="match status" value="1"/>
</dbReference>
<feature type="domain" description="Myb-like" evidence="7">
    <location>
        <begin position="134"/>
        <end position="200"/>
    </location>
</feature>
<evidence type="ECO:0000256" key="5">
    <source>
        <dbReference type="ARBA" id="ARBA00023242"/>
    </source>
</evidence>
<dbReference type="EMBL" id="NQVE01000060">
    <property type="protein sequence ID" value="RAL50433.1"/>
    <property type="molecule type" value="Genomic_DNA"/>
</dbReference>
<dbReference type="Gene3D" id="1.10.10.60">
    <property type="entry name" value="Homeodomain-like"/>
    <property type="match status" value="1"/>
</dbReference>
<keyword evidence="9" id="KW-1185">Reference proteome</keyword>
<gene>
    <name evidence="8" type="ORF">DM860_016900</name>
</gene>
<name>A0A328E1V5_9ASTE</name>
<feature type="compositionally biased region" description="Acidic residues" evidence="6">
    <location>
        <begin position="262"/>
        <end position="271"/>
    </location>
</feature>
<sequence>MLYDLRYDESKVVWRLHRFKGSMLVLVFRPGEEDENEKEIGNPRLRIEEGFRGSDLPRQGIFAAGTRPDRRVRCGHGGGSRDSENFGQGSSGGGSFSHHQMMPPPLPHHHRSTASIPSAASVGIGFGGDDELPRRDERIPQWSNQETREFIAIRAEMAGDFAAAKRSNSKALWEVTAAKMKERGYRRTAEQCKCKWKNLVNRYRGMETSYPDGGRQCPFFEELYAVFKANDNTIQQFEPESEVVRPQVGKRGRSADRSSEEFSVEDAENGYESEGGGEATGPKLKAPKEKRPRLTATEKSLKQTANLWGNQSTLEGIQEIFNNFIQHQMRSEMQWRESVEKCAVEREAFQREWRETMRKLEEDRVVFEQAWREREERRKMKEESRAEKRDALLTILLNKLINE</sequence>
<evidence type="ECO:0000313" key="9">
    <source>
        <dbReference type="Proteomes" id="UP000249390"/>
    </source>
</evidence>
<evidence type="ECO:0000256" key="6">
    <source>
        <dbReference type="SAM" id="MobiDB-lite"/>
    </source>
</evidence>
<dbReference type="CDD" id="cd12203">
    <property type="entry name" value="GT1"/>
    <property type="match status" value="1"/>
</dbReference>
<keyword evidence="2" id="KW-0805">Transcription regulation</keyword>
<evidence type="ECO:0000256" key="2">
    <source>
        <dbReference type="ARBA" id="ARBA00023015"/>
    </source>
</evidence>
<evidence type="ECO:0000256" key="3">
    <source>
        <dbReference type="ARBA" id="ARBA00023125"/>
    </source>
</evidence>
<dbReference type="AlphaFoldDB" id="A0A328E1V5"/>
<reference evidence="8 9" key="1">
    <citation type="submission" date="2018-06" db="EMBL/GenBank/DDBJ databases">
        <title>The Genome of Cuscuta australis (Dodder) Provides Insight into the Evolution of Plant Parasitism.</title>
        <authorList>
            <person name="Liu H."/>
        </authorList>
    </citation>
    <scope>NUCLEOTIDE SEQUENCE [LARGE SCALE GENOMIC DNA]</scope>
    <source>
        <strain evidence="9">cv. Yunnan</strain>
        <tissue evidence="8">Vines</tissue>
    </source>
</reference>
<dbReference type="PANTHER" id="PTHR21654">
    <property type="entry name" value="FI21293P1"/>
    <property type="match status" value="1"/>
</dbReference>
<feature type="region of interest" description="Disordered" evidence="6">
    <location>
        <begin position="240"/>
        <end position="292"/>
    </location>
</feature>
<dbReference type="GO" id="GO:0006355">
    <property type="term" value="P:regulation of DNA-templated transcription"/>
    <property type="evidence" value="ECO:0007669"/>
    <property type="project" value="UniProtKB-ARBA"/>
</dbReference>
<dbReference type="Pfam" id="PF13837">
    <property type="entry name" value="Myb_DNA-bind_4"/>
    <property type="match status" value="1"/>
</dbReference>
<proteinExistence type="predicted"/>